<dbReference type="OrthoDB" id="8604256at2"/>
<dbReference type="RefSeq" id="WP_067589871.1">
    <property type="nucleotide sequence ID" value="NZ_LXSL01000011.1"/>
</dbReference>
<evidence type="ECO:0000313" key="2">
    <source>
        <dbReference type="Proteomes" id="UP000077885"/>
    </source>
</evidence>
<dbReference type="STRING" id="1795827.A7P95_01100"/>
<comment type="caution">
    <text evidence="1">The sequence shown here is derived from an EMBL/GenBank/DDBJ whole genome shotgun (WGS) entry which is preliminary data.</text>
</comment>
<gene>
    <name evidence="1" type="ORF">A7P95_01100</name>
</gene>
<accession>A0A1A9S2W9</accession>
<keyword evidence="2" id="KW-1185">Reference proteome</keyword>
<dbReference type="AlphaFoldDB" id="A0A1A9S2W9"/>
<dbReference type="Gene3D" id="3.40.50.1820">
    <property type="entry name" value="alpha/beta hydrolase"/>
    <property type="match status" value="1"/>
</dbReference>
<name>A0A1A9S2W9_9NEIS</name>
<dbReference type="Proteomes" id="UP000077885">
    <property type="component" value="Unassembled WGS sequence"/>
</dbReference>
<evidence type="ECO:0000313" key="1">
    <source>
        <dbReference type="EMBL" id="OAM31128.1"/>
    </source>
</evidence>
<dbReference type="SUPFAM" id="SSF53474">
    <property type="entry name" value="alpha/beta-Hydrolases"/>
    <property type="match status" value="1"/>
</dbReference>
<protein>
    <submittedName>
        <fullName evidence="1">Serine hydrolase</fullName>
    </submittedName>
</protein>
<dbReference type="InterPro" id="IPR010662">
    <property type="entry name" value="RBBP9/YdeN"/>
</dbReference>
<organism evidence="1 2">
    <name type="scientific">Eikenella longinqua</name>
    <dbReference type="NCBI Taxonomy" id="1795827"/>
    <lineage>
        <taxon>Bacteria</taxon>
        <taxon>Pseudomonadati</taxon>
        <taxon>Pseudomonadota</taxon>
        <taxon>Betaproteobacteria</taxon>
        <taxon>Neisseriales</taxon>
        <taxon>Neisseriaceae</taxon>
        <taxon>Eikenella</taxon>
    </lineage>
</organism>
<keyword evidence="1" id="KW-0378">Hydrolase</keyword>
<dbReference type="GO" id="GO:0016787">
    <property type="term" value="F:hydrolase activity"/>
    <property type="evidence" value="ECO:0007669"/>
    <property type="project" value="UniProtKB-KW"/>
</dbReference>
<proteinExistence type="predicted"/>
<reference evidence="2" key="1">
    <citation type="submission" date="2016-05" db="EMBL/GenBank/DDBJ databases">
        <title>Draft genome of Corynebacterium afermentans subsp. afermentans LCDC 88199T.</title>
        <authorList>
            <person name="Bernier A.-M."/>
            <person name="Bernard K."/>
        </authorList>
    </citation>
    <scope>NUCLEOTIDE SEQUENCE [LARGE SCALE GENOMIC DNA]</scope>
    <source>
        <strain evidence="2">NML02-A-017</strain>
    </source>
</reference>
<sequence>MPSPDLTLLLIRDRAEPPMWIDTWARSYPLVQTVACAADESIASWQARIQAAWQQIPEQAMIVAHGAGTVAAMAWQFQNSLSGQQRIRGMILVSPLQSAYTNDAQHTLQRARTNCKAALVIGQGENPRCPTAWAAETAVLWQARLLRAPQPGHLNQHFGGWQWGMQLMQEMLLSG</sequence>
<dbReference type="EMBL" id="LXSL01000011">
    <property type="protein sequence ID" value="OAM31128.1"/>
    <property type="molecule type" value="Genomic_DNA"/>
</dbReference>
<dbReference type="InterPro" id="IPR029058">
    <property type="entry name" value="AB_hydrolase_fold"/>
</dbReference>
<dbReference type="Pfam" id="PF06821">
    <property type="entry name" value="Ser_hydrolase"/>
    <property type="match status" value="1"/>
</dbReference>